<accession>A0A4C1WVL0</accession>
<gene>
    <name evidence="1" type="ORF">EVAR_31891_1</name>
</gene>
<dbReference type="InterPro" id="IPR036397">
    <property type="entry name" value="RNaseH_sf"/>
</dbReference>
<evidence type="ECO:0000313" key="1">
    <source>
        <dbReference type="EMBL" id="GBP55371.1"/>
    </source>
</evidence>
<dbReference type="Gene3D" id="3.30.420.10">
    <property type="entry name" value="Ribonuclease H-like superfamily/Ribonuclease H"/>
    <property type="match status" value="1"/>
</dbReference>
<organism evidence="1 2">
    <name type="scientific">Eumeta variegata</name>
    <name type="common">Bagworm moth</name>
    <name type="synonym">Eumeta japonica</name>
    <dbReference type="NCBI Taxonomy" id="151549"/>
    <lineage>
        <taxon>Eukaryota</taxon>
        <taxon>Metazoa</taxon>
        <taxon>Ecdysozoa</taxon>
        <taxon>Arthropoda</taxon>
        <taxon>Hexapoda</taxon>
        <taxon>Insecta</taxon>
        <taxon>Pterygota</taxon>
        <taxon>Neoptera</taxon>
        <taxon>Endopterygota</taxon>
        <taxon>Lepidoptera</taxon>
        <taxon>Glossata</taxon>
        <taxon>Ditrysia</taxon>
        <taxon>Tineoidea</taxon>
        <taxon>Psychidae</taxon>
        <taxon>Oiketicinae</taxon>
        <taxon>Eumeta</taxon>
    </lineage>
</organism>
<dbReference type="Proteomes" id="UP000299102">
    <property type="component" value="Unassembled WGS sequence"/>
</dbReference>
<comment type="caution">
    <text evidence="1">The sequence shown here is derived from an EMBL/GenBank/DDBJ whole genome shotgun (WGS) entry which is preliminary data.</text>
</comment>
<sequence>MLPTIRFEHPLLGIDTSQIKLKLHKHLGMKKLCSRWIPHNLTEAQITDCITWCSSMLTRFKEGASKLVCYTVTYDETWIYCYDPKSKWQSTICVYRDEPKPTKVWRERSASKRMIVSFLIKLVTWLLLL</sequence>
<name>A0A4C1WVL0_EUMVA</name>
<proteinExistence type="predicted"/>
<reference evidence="1 2" key="1">
    <citation type="journal article" date="2019" name="Commun. Biol.">
        <title>The bagworm genome reveals a unique fibroin gene that provides high tensile strength.</title>
        <authorList>
            <person name="Kono N."/>
            <person name="Nakamura H."/>
            <person name="Ohtoshi R."/>
            <person name="Tomita M."/>
            <person name="Numata K."/>
            <person name="Arakawa K."/>
        </authorList>
    </citation>
    <scope>NUCLEOTIDE SEQUENCE [LARGE SCALE GENOMIC DNA]</scope>
</reference>
<dbReference type="STRING" id="151549.A0A4C1WVL0"/>
<keyword evidence="2" id="KW-1185">Reference proteome</keyword>
<dbReference type="PANTHER" id="PTHR46060">
    <property type="entry name" value="MARINER MOS1 TRANSPOSASE-LIKE PROTEIN"/>
    <property type="match status" value="1"/>
</dbReference>
<evidence type="ECO:0000313" key="2">
    <source>
        <dbReference type="Proteomes" id="UP000299102"/>
    </source>
</evidence>
<dbReference type="GO" id="GO:0003676">
    <property type="term" value="F:nucleic acid binding"/>
    <property type="evidence" value="ECO:0007669"/>
    <property type="project" value="InterPro"/>
</dbReference>
<evidence type="ECO:0008006" key="3">
    <source>
        <dbReference type="Google" id="ProtNLM"/>
    </source>
</evidence>
<dbReference type="InterPro" id="IPR052709">
    <property type="entry name" value="Transposase-MT_Hybrid"/>
</dbReference>
<dbReference type="PANTHER" id="PTHR46060:SF1">
    <property type="entry name" value="MARINER MOS1 TRANSPOSASE-LIKE PROTEIN"/>
    <property type="match status" value="1"/>
</dbReference>
<dbReference type="OrthoDB" id="10017160at2759"/>
<protein>
    <recommendedName>
        <fullName evidence="3">Mariner Mos1 transposase</fullName>
    </recommendedName>
</protein>
<dbReference type="AlphaFoldDB" id="A0A4C1WVL0"/>
<dbReference type="EMBL" id="BGZK01000666">
    <property type="protein sequence ID" value="GBP55371.1"/>
    <property type="molecule type" value="Genomic_DNA"/>
</dbReference>